<protein>
    <submittedName>
        <fullName evidence="2">Uncharacterized protein</fullName>
    </submittedName>
</protein>
<reference evidence="3" key="1">
    <citation type="journal article" date="2017" name="Cell">
        <title>Insights into land plant evolution garnered from the Marchantia polymorpha genome.</title>
        <authorList>
            <person name="Bowman J.L."/>
            <person name="Kohchi T."/>
            <person name="Yamato K.T."/>
            <person name="Jenkins J."/>
            <person name="Shu S."/>
            <person name="Ishizaki K."/>
            <person name="Yamaoka S."/>
            <person name="Nishihama R."/>
            <person name="Nakamura Y."/>
            <person name="Berger F."/>
            <person name="Adam C."/>
            <person name="Aki S.S."/>
            <person name="Althoff F."/>
            <person name="Araki T."/>
            <person name="Arteaga-Vazquez M.A."/>
            <person name="Balasubrmanian S."/>
            <person name="Barry K."/>
            <person name="Bauer D."/>
            <person name="Boehm C.R."/>
            <person name="Briginshaw L."/>
            <person name="Caballero-Perez J."/>
            <person name="Catarino B."/>
            <person name="Chen F."/>
            <person name="Chiyoda S."/>
            <person name="Chovatia M."/>
            <person name="Davies K.M."/>
            <person name="Delmans M."/>
            <person name="Demura T."/>
            <person name="Dierschke T."/>
            <person name="Dolan L."/>
            <person name="Dorantes-Acosta A.E."/>
            <person name="Eklund D.M."/>
            <person name="Florent S.N."/>
            <person name="Flores-Sandoval E."/>
            <person name="Fujiyama A."/>
            <person name="Fukuzawa H."/>
            <person name="Galik B."/>
            <person name="Grimanelli D."/>
            <person name="Grimwood J."/>
            <person name="Grossniklaus U."/>
            <person name="Hamada T."/>
            <person name="Haseloff J."/>
            <person name="Hetherington A.J."/>
            <person name="Higo A."/>
            <person name="Hirakawa Y."/>
            <person name="Hundley H.N."/>
            <person name="Ikeda Y."/>
            <person name="Inoue K."/>
            <person name="Inoue S.I."/>
            <person name="Ishida S."/>
            <person name="Jia Q."/>
            <person name="Kakita M."/>
            <person name="Kanazawa T."/>
            <person name="Kawai Y."/>
            <person name="Kawashima T."/>
            <person name="Kennedy M."/>
            <person name="Kinose K."/>
            <person name="Kinoshita T."/>
            <person name="Kohara Y."/>
            <person name="Koide E."/>
            <person name="Komatsu K."/>
            <person name="Kopischke S."/>
            <person name="Kubo M."/>
            <person name="Kyozuka J."/>
            <person name="Lagercrantz U."/>
            <person name="Lin S.S."/>
            <person name="Lindquist E."/>
            <person name="Lipzen A.M."/>
            <person name="Lu C.W."/>
            <person name="De Luna E."/>
            <person name="Martienssen R.A."/>
            <person name="Minamino N."/>
            <person name="Mizutani M."/>
            <person name="Mizutani M."/>
            <person name="Mochizuki N."/>
            <person name="Monte I."/>
            <person name="Mosher R."/>
            <person name="Nagasaki H."/>
            <person name="Nakagami H."/>
            <person name="Naramoto S."/>
            <person name="Nishitani K."/>
            <person name="Ohtani M."/>
            <person name="Okamoto T."/>
            <person name="Okumura M."/>
            <person name="Phillips J."/>
            <person name="Pollak B."/>
            <person name="Reinders A."/>
            <person name="Rovekamp M."/>
            <person name="Sano R."/>
            <person name="Sawa S."/>
            <person name="Schmid M.W."/>
            <person name="Shirakawa M."/>
            <person name="Solano R."/>
            <person name="Spunde A."/>
            <person name="Suetsugu N."/>
            <person name="Sugano S."/>
            <person name="Sugiyama A."/>
            <person name="Sun R."/>
            <person name="Suzuki Y."/>
            <person name="Takenaka M."/>
            <person name="Takezawa D."/>
            <person name="Tomogane H."/>
            <person name="Tsuzuki M."/>
            <person name="Ueda T."/>
            <person name="Umeda M."/>
            <person name="Ward J.M."/>
            <person name="Watanabe Y."/>
            <person name="Yazaki K."/>
            <person name="Yokoyama R."/>
            <person name="Yoshitake Y."/>
            <person name="Yotsui I."/>
            <person name="Zachgo S."/>
            <person name="Schmutz J."/>
        </authorList>
    </citation>
    <scope>NUCLEOTIDE SEQUENCE [LARGE SCALE GENOMIC DNA]</scope>
    <source>
        <strain evidence="3">Tak-1</strain>
    </source>
</reference>
<feature type="region of interest" description="Disordered" evidence="1">
    <location>
        <begin position="94"/>
        <end position="186"/>
    </location>
</feature>
<dbReference type="AlphaFoldDB" id="A0A2R6X5H1"/>
<dbReference type="Gramene" id="Mp6g03420.1">
    <property type="protein sequence ID" value="Mp6g03420.1.cds1"/>
    <property type="gene ID" value="Mp6g03420"/>
</dbReference>
<proteinExistence type="predicted"/>
<dbReference type="Proteomes" id="UP000244005">
    <property type="component" value="Unassembled WGS sequence"/>
</dbReference>
<gene>
    <name evidence="2" type="ORF">MARPO_0035s0122</name>
</gene>
<feature type="region of interest" description="Disordered" evidence="1">
    <location>
        <begin position="1"/>
        <end position="25"/>
    </location>
</feature>
<evidence type="ECO:0000256" key="1">
    <source>
        <dbReference type="SAM" id="MobiDB-lite"/>
    </source>
</evidence>
<organism evidence="2 3">
    <name type="scientific">Marchantia polymorpha</name>
    <name type="common">Common liverwort</name>
    <name type="synonym">Marchantia aquatica</name>
    <dbReference type="NCBI Taxonomy" id="3197"/>
    <lineage>
        <taxon>Eukaryota</taxon>
        <taxon>Viridiplantae</taxon>
        <taxon>Streptophyta</taxon>
        <taxon>Embryophyta</taxon>
        <taxon>Marchantiophyta</taxon>
        <taxon>Marchantiopsida</taxon>
        <taxon>Marchantiidae</taxon>
        <taxon>Marchantiales</taxon>
        <taxon>Marchantiaceae</taxon>
        <taxon>Marchantia</taxon>
    </lineage>
</organism>
<dbReference type="EMBL" id="KZ772707">
    <property type="protein sequence ID" value="PTQ41353.1"/>
    <property type="molecule type" value="Genomic_DNA"/>
</dbReference>
<evidence type="ECO:0000313" key="2">
    <source>
        <dbReference type="EMBL" id="PTQ41353.1"/>
    </source>
</evidence>
<feature type="compositionally biased region" description="Polar residues" evidence="1">
    <location>
        <begin position="108"/>
        <end position="129"/>
    </location>
</feature>
<name>A0A2R6X5H1_MARPO</name>
<accession>A0A2R6X5H1</accession>
<keyword evidence="3" id="KW-1185">Reference proteome</keyword>
<feature type="compositionally biased region" description="Pro residues" evidence="1">
    <location>
        <begin position="94"/>
        <end position="103"/>
    </location>
</feature>
<sequence>MRNEPGADEGSPSRRPARAAWLDDEGSMPVARRSLTGRKFKSSCAIVVVDTGFGARRSLAQIMVRTNPEKNERPSERSKWHHLHLHLHLIEILDPPPPLPSPPLHSSARSLVPTTTTAPTSSDLSTASARQVECSPSPPPPSPSLQPRREGFHGAHLAATQAPLERAGPRGTSKEGSPQREPASAISFRPFPSLPFPSLTFPFLSCPRALSFLSARSMATSLFSKDPRSEGDLQLGDVLRSPKGHDDIWATSSITTTSFEVRGSTFGISSYDTVFFTCPRCRVLRHHALIVSAIFLDSRINFTYMYL</sequence>
<evidence type="ECO:0000313" key="3">
    <source>
        <dbReference type="Proteomes" id="UP000244005"/>
    </source>
</evidence>